<dbReference type="InterPro" id="IPR040323">
    <property type="entry name" value="EIPR1"/>
</dbReference>
<comment type="caution">
    <text evidence="5">The sequence shown here is derived from an EMBL/GenBank/DDBJ whole genome shotgun (WGS) entry which is preliminary data.</text>
</comment>
<keyword evidence="3" id="KW-0472">Membrane</keyword>
<dbReference type="PANTHER" id="PTHR14205:SF15">
    <property type="entry name" value="EARP AND GARP COMPLEX-INTERACTING PROTEIN 1"/>
    <property type="match status" value="1"/>
</dbReference>
<evidence type="ECO:0000256" key="3">
    <source>
        <dbReference type="SAM" id="Phobius"/>
    </source>
</evidence>
<dbReference type="Gene3D" id="2.130.10.10">
    <property type="entry name" value="YVTN repeat-like/Quinoprotein amine dehydrogenase"/>
    <property type="match status" value="1"/>
</dbReference>
<name>A0A8H7ZWW7_9FUNG</name>
<proteinExistence type="predicted"/>
<keyword evidence="1" id="KW-0853">WD repeat</keyword>
<dbReference type="PANTHER" id="PTHR14205">
    <property type="entry name" value="WD-REPEAT PROTEIN"/>
    <property type="match status" value="1"/>
</dbReference>
<feature type="transmembrane region" description="Helical" evidence="3">
    <location>
        <begin position="47"/>
        <end position="65"/>
    </location>
</feature>
<dbReference type="InterPro" id="IPR015943">
    <property type="entry name" value="WD40/YVTN_repeat-like_dom_sf"/>
</dbReference>
<evidence type="ECO:0000256" key="1">
    <source>
        <dbReference type="ARBA" id="ARBA00022574"/>
    </source>
</evidence>
<dbReference type="InterPro" id="IPR036322">
    <property type="entry name" value="WD40_repeat_dom_sf"/>
</dbReference>
<dbReference type="AlphaFoldDB" id="A0A8H7ZWW7"/>
<accession>A0A8H7ZWW7</accession>
<keyword evidence="3" id="KW-1133">Transmembrane helix</keyword>
<gene>
    <name evidence="5" type="ORF">BJ554DRAFT_7459</name>
</gene>
<dbReference type="GO" id="GO:0016567">
    <property type="term" value="P:protein ubiquitination"/>
    <property type="evidence" value="ECO:0007669"/>
    <property type="project" value="TreeGrafter"/>
</dbReference>
<dbReference type="Pfam" id="PF23609">
    <property type="entry name" value="Beta-prop_EIPR1"/>
    <property type="match status" value="1"/>
</dbReference>
<protein>
    <recommendedName>
        <fullName evidence="4">EIPR1-like beta-propeller domain-containing protein</fullName>
    </recommendedName>
</protein>
<reference evidence="5 6" key="1">
    <citation type="journal article" name="Sci. Rep.">
        <title>Genome-scale phylogenetic analyses confirm Olpidium as the closest living zoosporic fungus to the non-flagellated, terrestrial fungi.</title>
        <authorList>
            <person name="Chang Y."/>
            <person name="Rochon D."/>
            <person name="Sekimoto S."/>
            <person name="Wang Y."/>
            <person name="Chovatia M."/>
            <person name="Sandor L."/>
            <person name="Salamov A."/>
            <person name="Grigoriev I.V."/>
            <person name="Stajich J.E."/>
            <person name="Spatafora J.W."/>
        </authorList>
    </citation>
    <scope>NUCLEOTIDE SEQUENCE [LARGE SCALE GENOMIC DNA]</scope>
    <source>
        <strain evidence="5">S191</strain>
    </source>
</reference>
<evidence type="ECO:0000313" key="5">
    <source>
        <dbReference type="EMBL" id="KAG5460488.1"/>
    </source>
</evidence>
<evidence type="ECO:0000256" key="2">
    <source>
        <dbReference type="ARBA" id="ARBA00022737"/>
    </source>
</evidence>
<dbReference type="InterPro" id="IPR059104">
    <property type="entry name" value="Beta-prop_EIPR1-like"/>
</dbReference>
<feature type="domain" description="EIPR1-like beta-propeller" evidence="4">
    <location>
        <begin position="70"/>
        <end position="244"/>
    </location>
</feature>
<evidence type="ECO:0000313" key="6">
    <source>
        <dbReference type="Proteomes" id="UP000673691"/>
    </source>
</evidence>
<organism evidence="5 6">
    <name type="scientific">Olpidium bornovanus</name>
    <dbReference type="NCBI Taxonomy" id="278681"/>
    <lineage>
        <taxon>Eukaryota</taxon>
        <taxon>Fungi</taxon>
        <taxon>Fungi incertae sedis</taxon>
        <taxon>Olpidiomycota</taxon>
        <taxon>Olpidiomycotina</taxon>
        <taxon>Olpidiomycetes</taxon>
        <taxon>Olpidiales</taxon>
        <taxon>Olpidiaceae</taxon>
        <taxon>Olpidium</taxon>
    </lineage>
</organism>
<dbReference type="SUPFAM" id="SSF50978">
    <property type="entry name" value="WD40 repeat-like"/>
    <property type="match status" value="1"/>
</dbReference>
<evidence type="ECO:0000259" key="4">
    <source>
        <dbReference type="Pfam" id="PF23609"/>
    </source>
</evidence>
<dbReference type="EMBL" id="JAEFCI010005156">
    <property type="protein sequence ID" value="KAG5460488.1"/>
    <property type="molecule type" value="Genomic_DNA"/>
</dbReference>
<keyword evidence="3" id="KW-0812">Transmembrane</keyword>
<sequence>MEAADRSCVYGLRHLVLPLRRGRETGGGGGDAREGERAGLSRSSRHCRVTVFFLTASPFFFFFFFPRGSKARSLTAILGDKGRNRFLVGTQDVRKDHNEVHVIEFDEDRSEITSQVYRHAHEILTLAACPVRPELFFSINVAEGNSQISVVRLFSVLWDPTGGLAEVVTVDDAKIQTWSLGDSLSSAKVSESGPNLMLREPTKAIAIVGEPGAKITTARWSPHSPQVVVAAEAGVRGWDLRSSRYQPERRALRAAELCISTTIVRMRGLIPVCLGVSR</sequence>
<dbReference type="Proteomes" id="UP000673691">
    <property type="component" value="Unassembled WGS sequence"/>
</dbReference>
<keyword evidence="2" id="KW-0677">Repeat</keyword>
<dbReference type="OrthoDB" id="196957at2759"/>
<keyword evidence="6" id="KW-1185">Reference proteome</keyword>